<accession>A0A2R6W1J1</accession>
<feature type="region of interest" description="Disordered" evidence="1">
    <location>
        <begin position="75"/>
        <end position="202"/>
    </location>
</feature>
<keyword evidence="3" id="KW-1185">Reference proteome</keyword>
<reference evidence="3" key="1">
    <citation type="journal article" date="2017" name="Cell">
        <title>Insights into land plant evolution garnered from the Marchantia polymorpha genome.</title>
        <authorList>
            <person name="Bowman J.L."/>
            <person name="Kohchi T."/>
            <person name="Yamato K.T."/>
            <person name="Jenkins J."/>
            <person name="Shu S."/>
            <person name="Ishizaki K."/>
            <person name="Yamaoka S."/>
            <person name="Nishihama R."/>
            <person name="Nakamura Y."/>
            <person name="Berger F."/>
            <person name="Adam C."/>
            <person name="Aki S.S."/>
            <person name="Althoff F."/>
            <person name="Araki T."/>
            <person name="Arteaga-Vazquez M.A."/>
            <person name="Balasubrmanian S."/>
            <person name="Barry K."/>
            <person name="Bauer D."/>
            <person name="Boehm C.R."/>
            <person name="Briginshaw L."/>
            <person name="Caballero-Perez J."/>
            <person name="Catarino B."/>
            <person name="Chen F."/>
            <person name="Chiyoda S."/>
            <person name="Chovatia M."/>
            <person name="Davies K.M."/>
            <person name="Delmans M."/>
            <person name="Demura T."/>
            <person name="Dierschke T."/>
            <person name="Dolan L."/>
            <person name="Dorantes-Acosta A.E."/>
            <person name="Eklund D.M."/>
            <person name="Florent S.N."/>
            <person name="Flores-Sandoval E."/>
            <person name="Fujiyama A."/>
            <person name="Fukuzawa H."/>
            <person name="Galik B."/>
            <person name="Grimanelli D."/>
            <person name="Grimwood J."/>
            <person name="Grossniklaus U."/>
            <person name="Hamada T."/>
            <person name="Haseloff J."/>
            <person name="Hetherington A.J."/>
            <person name="Higo A."/>
            <person name="Hirakawa Y."/>
            <person name="Hundley H.N."/>
            <person name="Ikeda Y."/>
            <person name="Inoue K."/>
            <person name="Inoue S.I."/>
            <person name="Ishida S."/>
            <person name="Jia Q."/>
            <person name="Kakita M."/>
            <person name="Kanazawa T."/>
            <person name="Kawai Y."/>
            <person name="Kawashima T."/>
            <person name="Kennedy M."/>
            <person name="Kinose K."/>
            <person name="Kinoshita T."/>
            <person name="Kohara Y."/>
            <person name="Koide E."/>
            <person name="Komatsu K."/>
            <person name="Kopischke S."/>
            <person name="Kubo M."/>
            <person name="Kyozuka J."/>
            <person name="Lagercrantz U."/>
            <person name="Lin S.S."/>
            <person name="Lindquist E."/>
            <person name="Lipzen A.M."/>
            <person name="Lu C.W."/>
            <person name="De Luna E."/>
            <person name="Martienssen R.A."/>
            <person name="Minamino N."/>
            <person name="Mizutani M."/>
            <person name="Mizutani M."/>
            <person name="Mochizuki N."/>
            <person name="Monte I."/>
            <person name="Mosher R."/>
            <person name="Nagasaki H."/>
            <person name="Nakagami H."/>
            <person name="Naramoto S."/>
            <person name="Nishitani K."/>
            <person name="Ohtani M."/>
            <person name="Okamoto T."/>
            <person name="Okumura M."/>
            <person name="Phillips J."/>
            <person name="Pollak B."/>
            <person name="Reinders A."/>
            <person name="Rovekamp M."/>
            <person name="Sano R."/>
            <person name="Sawa S."/>
            <person name="Schmid M.W."/>
            <person name="Shirakawa M."/>
            <person name="Solano R."/>
            <person name="Spunde A."/>
            <person name="Suetsugu N."/>
            <person name="Sugano S."/>
            <person name="Sugiyama A."/>
            <person name="Sun R."/>
            <person name="Suzuki Y."/>
            <person name="Takenaka M."/>
            <person name="Takezawa D."/>
            <person name="Tomogane H."/>
            <person name="Tsuzuki M."/>
            <person name="Ueda T."/>
            <person name="Umeda M."/>
            <person name="Ward J.M."/>
            <person name="Watanabe Y."/>
            <person name="Yazaki K."/>
            <person name="Yokoyama R."/>
            <person name="Yoshitake Y."/>
            <person name="Yotsui I."/>
            <person name="Zachgo S."/>
            <person name="Schmutz J."/>
        </authorList>
    </citation>
    <scope>NUCLEOTIDE SEQUENCE [LARGE SCALE GENOMIC DNA]</scope>
    <source>
        <strain evidence="3">Tak-1</strain>
    </source>
</reference>
<dbReference type="AlphaFoldDB" id="A0A2R6W1J1"/>
<name>A0A2R6W1J1_MARPO</name>
<feature type="compositionally biased region" description="Basic and acidic residues" evidence="1">
    <location>
        <begin position="153"/>
        <end position="202"/>
    </location>
</feature>
<dbReference type="EMBL" id="KZ772855">
    <property type="protein sequence ID" value="PTQ27714.1"/>
    <property type="molecule type" value="Genomic_DNA"/>
</dbReference>
<proteinExistence type="predicted"/>
<protein>
    <submittedName>
        <fullName evidence="2">Uncharacterized protein</fullName>
    </submittedName>
</protein>
<evidence type="ECO:0000256" key="1">
    <source>
        <dbReference type="SAM" id="MobiDB-lite"/>
    </source>
</evidence>
<dbReference type="Proteomes" id="UP000244005">
    <property type="component" value="Unassembled WGS sequence"/>
</dbReference>
<gene>
    <name evidence="2" type="ORF">MARPO_0186s0013</name>
</gene>
<sequence length="202" mass="22737">MRLYFSKIPHSSTVGCTTSTTRKSDLDRFVRLFYDRPIGPIRRREGREDIALLGQADGSRQRFVPPRIRRARCDRCRRQKKRKNERTEEPKDCAGEESEARSRAPGRGTEGGRGREGKGREGRGRRGEARRGEETKGEGGVVGGGEVHACMEGTRRAGNKESERKEGGGEGGRDGERGRVSSIHDWRGEGEEYDKCSKRLQF</sequence>
<feature type="compositionally biased region" description="Basic and acidic residues" evidence="1">
    <location>
        <begin position="85"/>
        <end position="102"/>
    </location>
</feature>
<organism evidence="2 3">
    <name type="scientific">Marchantia polymorpha</name>
    <name type="common">Common liverwort</name>
    <name type="synonym">Marchantia aquatica</name>
    <dbReference type="NCBI Taxonomy" id="3197"/>
    <lineage>
        <taxon>Eukaryota</taxon>
        <taxon>Viridiplantae</taxon>
        <taxon>Streptophyta</taxon>
        <taxon>Embryophyta</taxon>
        <taxon>Marchantiophyta</taxon>
        <taxon>Marchantiopsida</taxon>
        <taxon>Marchantiidae</taxon>
        <taxon>Marchantiales</taxon>
        <taxon>Marchantiaceae</taxon>
        <taxon>Marchantia</taxon>
    </lineage>
</organism>
<evidence type="ECO:0000313" key="2">
    <source>
        <dbReference type="EMBL" id="PTQ27714.1"/>
    </source>
</evidence>
<feature type="compositionally biased region" description="Basic and acidic residues" evidence="1">
    <location>
        <begin position="110"/>
        <end position="137"/>
    </location>
</feature>
<evidence type="ECO:0000313" key="3">
    <source>
        <dbReference type="Proteomes" id="UP000244005"/>
    </source>
</evidence>
<dbReference type="Gramene" id="Mp8g04620.1">
    <property type="protein sequence ID" value="Mp8g04620.1.cds1"/>
    <property type="gene ID" value="Mp8g04620"/>
</dbReference>